<dbReference type="PANTHER" id="PTHR13350:SF1">
    <property type="entry name" value="INTEGRATOR COMPLEX SUBUNIT 8"/>
    <property type="match status" value="1"/>
</dbReference>
<feature type="domain" description="INTS8 TPR repeats" evidence="7">
    <location>
        <begin position="620"/>
        <end position="852"/>
    </location>
</feature>
<reference evidence="8 9" key="1">
    <citation type="journal article" date="2018" name="Mol. Genet. Genomics">
        <title>The red deer Cervus elaphus genome CerEla1.0: sequencing, annotating, genes, and chromosomes.</title>
        <authorList>
            <person name="Bana N.A."/>
            <person name="Nyiri A."/>
            <person name="Nagy J."/>
            <person name="Frank K."/>
            <person name="Nagy T."/>
            <person name="Steger V."/>
            <person name="Schiller M."/>
            <person name="Lakatos P."/>
            <person name="Sugar L."/>
            <person name="Horn P."/>
            <person name="Barta E."/>
            <person name="Orosz L."/>
        </authorList>
    </citation>
    <scope>NUCLEOTIDE SEQUENCE [LARGE SCALE GENOMIC DNA]</scope>
    <source>
        <strain evidence="8">Hungarian</strain>
    </source>
</reference>
<comment type="similarity">
    <text evidence="3">Belongs to the Integrator subunit 8 family.</text>
</comment>
<dbReference type="EMBL" id="MKHE01000021">
    <property type="protein sequence ID" value="OWK04437.1"/>
    <property type="molecule type" value="Genomic_DNA"/>
</dbReference>
<evidence type="ECO:0000256" key="2">
    <source>
        <dbReference type="ARBA" id="ARBA00004286"/>
    </source>
</evidence>
<dbReference type="InterPro" id="IPR038751">
    <property type="entry name" value="INTS8"/>
</dbReference>
<evidence type="ECO:0000259" key="7">
    <source>
        <dbReference type="Pfam" id="PF25756"/>
    </source>
</evidence>
<comment type="caution">
    <text evidence="8">The sequence shown here is derived from an EMBL/GenBank/DDBJ whole genome shotgun (WGS) entry which is preliminary data.</text>
</comment>
<evidence type="ECO:0000313" key="9">
    <source>
        <dbReference type="Proteomes" id="UP000242450"/>
    </source>
</evidence>
<proteinExistence type="inferred from homology"/>
<dbReference type="GO" id="GO:0034472">
    <property type="term" value="P:snRNA 3'-end processing"/>
    <property type="evidence" value="ECO:0007669"/>
    <property type="project" value="InterPro"/>
</dbReference>
<feature type="compositionally biased region" description="Basic and acidic residues" evidence="6">
    <location>
        <begin position="1"/>
        <end position="10"/>
    </location>
</feature>
<feature type="region of interest" description="Disordered" evidence="6">
    <location>
        <begin position="905"/>
        <end position="935"/>
    </location>
</feature>
<dbReference type="PANTHER" id="PTHR13350">
    <property type="entry name" value="INTEGRATOR COMPLEX SUBUNIT 8"/>
    <property type="match status" value="1"/>
</dbReference>
<organism evidence="8 9">
    <name type="scientific">Cervus elaphus hippelaphus</name>
    <name type="common">European red deer</name>
    <dbReference type="NCBI Taxonomy" id="46360"/>
    <lineage>
        <taxon>Eukaryota</taxon>
        <taxon>Metazoa</taxon>
        <taxon>Chordata</taxon>
        <taxon>Craniata</taxon>
        <taxon>Vertebrata</taxon>
        <taxon>Euteleostomi</taxon>
        <taxon>Mammalia</taxon>
        <taxon>Eutheria</taxon>
        <taxon>Laurasiatheria</taxon>
        <taxon>Artiodactyla</taxon>
        <taxon>Ruminantia</taxon>
        <taxon>Pecora</taxon>
        <taxon>Cervidae</taxon>
        <taxon>Cervinae</taxon>
        <taxon>Cervus</taxon>
    </lineage>
</organism>
<feature type="domain" description="INTS8 TPR repeats" evidence="7">
    <location>
        <begin position="495"/>
        <end position="573"/>
    </location>
</feature>
<dbReference type="AlphaFoldDB" id="A0A212CEM8"/>
<evidence type="ECO:0000256" key="3">
    <source>
        <dbReference type="ARBA" id="ARBA00007147"/>
    </source>
</evidence>
<evidence type="ECO:0000256" key="1">
    <source>
        <dbReference type="ARBA" id="ARBA00004123"/>
    </source>
</evidence>
<keyword evidence="9" id="KW-1185">Reference proteome</keyword>
<feature type="region of interest" description="Disordered" evidence="6">
    <location>
        <begin position="1"/>
        <end position="20"/>
    </location>
</feature>
<keyword evidence="5" id="KW-0539">Nucleus</keyword>
<feature type="compositionally biased region" description="Polar residues" evidence="6">
    <location>
        <begin position="11"/>
        <end position="20"/>
    </location>
</feature>
<dbReference type="GO" id="GO:0005694">
    <property type="term" value="C:chromosome"/>
    <property type="evidence" value="ECO:0007669"/>
    <property type="project" value="UniProtKB-SubCell"/>
</dbReference>
<dbReference type="Pfam" id="PF25756">
    <property type="entry name" value="TPR_INTS8"/>
    <property type="match status" value="2"/>
</dbReference>
<sequence length="993" mass="111549">MSAEAADREAATSSRPCTPPQTSWFEFLLQESLLEKHLRKPCPDPAPVQLIVQFLEQASKPSVNEQNQVQPPPDNKRNRVLKLLALKVAAHLKWDLDVLEKSLSVPVLNMLLNELLCISKVPPGTKHVDMDLATLPPTTAMAILLYNRWAIRTIVQSSFPVKQAKPGPPQLSVMNQMQQEKELTENILKVLKEQASDSILVLEAALKLNKDLYVHTMRTLDLLAVEPGMVNGETESSTAGLKIKTEEMQCQVCYDLGAAYFQQGSTNPGVYENAREKFFRTKELIAEIGSLSLHCTIDEKRLAGYCQACDVLVPSSDSTTQQLTPYSQEVIKIFVEDNLTFSLPVQFRQSVLRELFQKAQQGNEALDEICFKVCACNTVRDVLEGRTISVQFNQLFLRPNKEKIDFLLEVCSRSINLEKASEPLKGNMAAFLKNVCLGLEDLQYVFMISSHELSITLLKDEERQLLVDQMRKRSPRVNLCIKPVTSFYDIPASASVNIGQLEHQLILSVDPWRIRQILIELHGMTSEREFWTVSNKWELPLVYSSVILGIKDNLTRDLVYILMAKGLHCSTVKVAVVQDEGPGFDRACPASYGTGASPSSLARTLWRCRCASSAVLHFCGDIPFRQVISEECVAFMLNWRENEYLTLQVPAFLLQSNPFVKLGQLLAATCKELPGPKESRRTAKDLWEVVVQICSVSSQHKRGNDGRVSLIKQRESTLGIMYRYVSISLFFKLSIYYFVLFSEHLSLSLCIIKMDNEDIVNDITAEHISIWPSSIPNLQSVDFEAVAITVKELVRYALSINPNNHSWLIIQADIYFATNQYSAALHYYLQAGAVCSDFFNKAVPPDVYTDQVKVVVVRLLSSCVSENFLFPGPLFCLSFFLSINVVATFQIVCCFKKKNSFFKDQSHRPDRTECEQPRRSVTAGSAEKEKKVSPSNGETLLLSMLFGGVIMPPLHTGDNCPSFLKETSGGGEGKTRVKYVVIHTLQVQSEVYT</sequence>
<evidence type="ECO:0000256" key="6">
    <source>
        <dbReference type="SAM" id="MobiDB-lite"/>
    </source>
</evidence>
<comment type="subcellular location">
    <subcellularLocation>
        <location evidence="2">Chromosome</location>
    </subcellularLocation>
    <subcellularLocation>
        <location evidence="1">Nucleus</location>
    </subcellularLocation>
</comment>
<accession>A0A212CEM8</accession>
<feature type="compositionally biased region" description="Basic and acidic residues" evidence="6">
    <location>
        <begin position="905"/>
        <end position="918"/>
    </location>
</feature>
<dbReference type="Proteomes" id="UP000242450">
    <property type="component" value="Chromosome 21"/>
</dbReference>
<dbReference type="OrthoDB" id="64340at2759"/>
<dbReference type="GO" id="GO:0032039">
    <property type="term" value="C:integrator complex"/>
    <property type="evidence" value="ECO:0007669"/>
    <property type="project" value="TreeGrafter"/>
</dbReference>
<gene>
    <name evidence="8" type="ORF">Celaphus_00016428</name>
</gene>
<keyword evidence="4" id="KW-0158">Chromosome</keyword>
<evidence type="ECO:0000256" key="5">
    <source>
        <dbReference type="ARBA" id="ARBA00023242"/>
    </source>
</evidence>
<evidence type="ECO:0000256" key="4">
    <source>
        <dbReference type="ARBA" id="ARBA00022454"/>
    </source>
</evidence>
<name>A0A212CEM8_CEREH</name>
<evidence type="ECO:0000313" key="8">
    <source>
        <dbReference type="EMBL" id="OWK04437.1"/>
    </source>
</evidence>
<protein>
    <submittedName>
        <fullName evidence="8">INTS8</fullName>
    </submittedName>
</protein>
<dbReference type="InterPro" id="IPR057980">
    <property type="entry name" value="TPR_INTS8"/>
</dbReference>